<evidence type="ECO:0000256" key="2">
    <source>
        <dbReference type="ARBA" id="ARBA00022552"/>
    </source>
</evidence>
<dbReference type="InterPro" id="IPR035996">
    <property type="entry name" value="4pyrrol_Methylase_sf"/>
</dbReference>
<reference evidence="8" key="1">
    <citation type="submission" date="2021-06" db="EMBL/GenBank/DDBJ databases">
        <title>44 bacteria genomes isolated from Dapeng, Shenzhen.</title>
        <authorList>
            <person name="Zheng W."/>
            <person name="Yu S."/>
            <person name="Huang Y."/>
        </authorList>
    </citation>
    <scope>NUCLEOTIDE SEQUENCE</scope>
    <source>
        <strain evidence="8">DP5N28-2</strain>
    </source>
</reference>
<dbReference type="GO" id="GO:0070677">
    <property type="term" value="F:rRNA (cytosine-2'-O-)-methyltransferase activity"/>
    <property type="evidence" value="ECO:0007669"/>
    <property type="project" value="UniProtKB-UniRule"/>
</dbReference>
<dbReference type="Gene3D" id="3.30.950.10">
    <property type="entry name" value="Methyltransferase, Cobalt-precorrin-4 Transmethylase, Domain 2"/>
    <property type="match status" value="1"/>
</dbReference>
<dbReference type="EMBL" id="JAHVHU010000010">
    <property type="protein sequence ID" value="MBY5958829.1"/>
    <property type="molecule type" value="Genomic_DNA"/>
</dbReference>
<feature type="domain" description="Tetrapyrrole methylase" evidence="7">
    <location>
        <begin position="1"/>
        <end position="200"/>
    </location>
</feature>
<proteinExistence type="inferred from homology"/>
<dbReference type="SUPFAM" id="SSF53790">
    <property type="entry name" value="Tetrapyrrole methylase"/>
    <property type="match status" value="1"/>
</dbReference>
<accession>A0A953LDG1</accession>
<keyword evidence="5 6" id="KW-0949">S-adenosyl-L-methionine</keyword>
<dbReference type="Proteomes" id="UP000753961">
    <property type="component" value="Unassembled WGS sequence"/>
</dbReference>
<evidence type="ECO:0000313" key="9">
    <source>
        <dbReference type="Proteomes" id="UP000753961"/>
    </source>
</evidence>
<comment type="catalytic activity">
    <reaction evidence="6">
        <text>cytidine(1402) in 16S rRNA + S-adenosyl-L-methionine = 2'-O-methylcytidine(1402) in 16S rRNA + S-adenosyl-L-homocysteine + H(+)</text>
        <dbReference type="Rhea" id="RHEA:42924"/>
        <dbReference type="Rhea" id="RHEA-COMP:10285"/>
        <dbReference type="Rhea" id="RHEA-COMP:10286"/>
        <dbReference type="ChEBI" id="CHEBI:15378"/>
        <dbReference type="ChEBI" id="CHEBI:57856"/>
        <dbReference type="ChEBI" id="CHEBI:59789"/>
        <dbReference type="ChEBI" id="CHEBI:74495"/>
        <dbReference type="ChEBI" id="CHEBI:82748"/>
        <dbReference type="EC" id="2.1.1.198"/>
    </reaction>
</comment>
<dbReference type="InterPro" id="IPR008189">
    <property type="entry name" value="rRNA_ssu_MeTfrase_I"/>
</dbReference>
<organism evidence="8 9">
    <name type="scientific">Membranihabitans marinus</name>
    <dbReference type="NCBI Taxonomy" id="1227546"/>
    <lineage>
        <taxon>Bacteria</taxon>
        <taxon>Pseudomonadati</taxon>
        <taxon>Bacteroidota</taxon>
        <taxon>Saprospiria</taxon>
        <taxon>Saprospirales</taxon>
        <taxon>Saprospiraceae</taxon>
        <taxon>Membranihabitans</taxon>
    </lineage>
</organism>
<sequence length="229" mass="25688">MLYLVPTPIGNLEDITVRAIEVLKSVDYILAEDTRKTQILLRHYEIDARTTSYHQHNEKKKLNAVLTHLKEGKKVALVSDAGMPGISDPGFLLVRACTEEDIIVSSLPGPNALTAALVASGLPSDQFYFAGFLPHKKGRKKKWENLATRKETIIAYESPYRIEKFLMECGTYLGNDRLVCIARELTKIHEEYIRGTVSEVKGILDERDSIKGEMVVVIAGKDYEPPVED</sequence>
<dbReference type="GO" id="GO:0005737">
    <property type="term" value="C:cytoplasm"/>
    <property type="evidence" value="ECO:0007669"/>
    <property type="project" value="UniProtKB-SubCell"/>
</dbReference>
<keyword evidence="2 6" id="KW-0698">rRNA processing</keyword>
<dbReference type="InterPro" id="IPR000878">
    <property type="entry name" value="4pyrrol_Mease"/>
</dbReference>
<dbReference type="AlphaFoldDB" id="A0A953LDG1"/>
<dbReference type="CDD" id="cd11648">
    <property type="entry name" value="RsmI"/>
    <property type="match status" value="1"/>
</dbReference>
<dbReference type="FunFam" id="3.30.950.10:FF:000002">
    <property type="entry name" value="Ribosomal RNA small subunit methyltransferase I"/>
    <property type="match status" value="1"/>
</dbReference>
<dbReference type="RefSeq" id="WP_222580364.1">
    <property type="nucleotide sequence ID" value="NZ_JAHVHU010000010.1"/>
</dbReference>
<comment type="subcellular location">
    <subcellularLocation>
        <location evidence="6">Cytoplasm</location>
    </subcellularLocation>
</comment>
<dbReference type="PANTHER" id="PTHR46111:SF1">
    <property type="entry name" value="RIBOSOMAL RNA SMALL SUBUNIT METHYLTRANSFERASE I"/>
    <property type="match status" value="1"/>
</dbReference>
<dbReference type="InterPro" id="IPR014776">
    <property type="entry name" value="4pyrrole_Mease_sub2"/>
</dbReference>
<dbReference type="InterPro" id="IPR018063">
    <property type="entry name" value="SAM_MeTrfase_RsmI_CS"/>
</dbReference>
<evidence type="ECO:0000256" key="6">
    <source>
        <dbReference type="HAMAP-Rule" id="MF_01877"/>
    </source>
</evidence>
<evidence type="ECO:0000313" key="8">
    <source>
        <dbReference type="EMBL" id="MBY5958829.1"/>
    </source>
</evidence>
<gene>
    <name evidence="6 8" type="primary">rsmI</name>
    <name evidence="8" type="ORF">KUV50_11825</name>
</gene>
<dbReference type="FunFam" id="3.40.1010.10:FF:000002">
    <property type="entry name" value="Ribosomal RNA small subunit methyltransferase I"/>
    <property type="match status" value="1"/>
</dbReference>
<comment type="function">
    <text evidence="6">Catalyzes the 2'-O-methylation of the ribose of cytidine 1402 (C1402) in 16S rRNA.</text>
</comment>
<keyword evidence="9" id="KW-1185">Reference proteome</keyword>
<dbReference type="PANTHER" id="PTHR46111">
    <property type="entry name" value="RIBOSOMAL RNA SMALL SUBUNIT METHYLTRANSFERASE I"/>
    <property type="match status" value="1"/>
</dbReference>
<evidence type="ECO:0000259" key="7">
    <source>
        <dbReference type="Pfam" id="PF00590"/>
    </source>
</evidence>
<evidence type="ECO:0000256" key="5">
    <source>
        <dbReference type="ARBA" id="ARBA00022691"/>
    </source>
</evidence>
<name>A0A953LDG1_9BACT</name>
<evidence type="ECO:0000256" key="4">
    <source>
        <dbReference type="ARBA" id="ARBA00022679"/>
    </source>
</evidence>
<dbReference type="NCBIfam" id="TIGR00096">
    <property type="entry name" value="16S rRNA (cytidine(1402)-2'-O)-methyltransferase"/>
    <property type="match status" value="1"/>
</dbReference>
<dbReference type="PIRSF" id="PIRSF005917">
    <property type="entry name" value="MTase_YraL"/>
    <property type="match status" value="1"/>
</dbReference>
<keyword evidence="3 6" id="KW-0489">Methyltransferase</keyword>
<dbReference type="PROSITE" id="PS01296">
    <property type="entry name" value="RSMI"/>
    <property type="match status" value="1"/>
</dbReference>
<dbReference type="HAMAP" id="MF_01877">
    <property type="entry name" value="16SrRNA_methyltr_I"/>
    <property type="match status" value="1"/>
</dbReference>
<dbReference type="EC" id="2.1.1.198" evidence="6"/>
<dbReference type="Pfam" id="PF00590">
    <property type="entry name" value="TP_methylase"/>
    <property type="match status" value="1"/>
</dbReference>
<evidence type="ECO:0000256" key="1">
    <source>
        <dbReference type="ARBA" id="ARBA00022490"/>
    </source>
</evidence>
<dbReference type="InterPro" id="IPR014777">
    <property type="entry name" value="4pyrrole_Mease_sub1"/>
</dbReference>
<keyword evidence="4 6" id="KW-0808">Transferase</keyword>
<comment type="similarity">
    <text evidence="6">Belongs to the methyltransferase superfamily. RsmI family.</text>
</comment>
<protein>
    <recommendedName>
        <fullName evidence="6">Ribosomal RNA small subunit methyltransferase I</fullName>
        <ecNumber evidence="6">2.1.1.198</ecNumber>
    </recommendedName>
    <alternativeName>
        <fullName evidence="6">16S rRNA 2'-O-ribose C1402 methyltransferase</fullName>
    </alternativeName>
    <alternativeName>
        <fullName evidence="6">rRNA (cytidine-2'-O-)-methyltransferase RsmI</fullName>
    </alternativeName>
</protein>
<comment type="caution">
    <text evidence="8">The sequence shown here is derived from an EMBL/GenBank/DDBJ whole genome shotgun (WGS) entry which is preliminary data.</text>
</comment>
<evidence type="ECO:0000256" key="3">
    <source>
        <dbReference type="ARBA" id="ARBA00022603"/>
    </source>
</evidence>
<dbReference type="Gene3D" id="3.40.1010.10">
    <property type="entry name" value="Cobalt-precorrin-4 Transmethylase, Domain 1"/>
    <property type="match status" value="1"/>
</dbReference>
<keyword evidence="1 6" id="KW-0963">Cytoplasm</keyword>